<comment type="caution">
    <text evidence="2">The sequence shown here is derived from an EMBL/GenBank/DDBJ whole genome shotgun (WGS) entry which is preliminary data.</text>
</comment>
<dbReference type="RefSeq" id="XP_027617311.1">
    <property type="nucleotide sequence ID" value="XM_027761510.1"/>
</dbReference>
<gene>
    <name evidence="2" type="ORF">SCP_0902770</name>
</gene>
<evidence type="ECO:0000313" key="2">
    <source>
        <dbReference type="EMBL" id="GBE86398.1"/>
    </source>
</evidence>
<protein>
    <submittedName>
        <fullName evidence="2">Uncharacterized protein</fullName>
    </submittedName>
</protein>
<dbReference type="InParanoid" id="A0A401GVZ0"/>
<dbReference type="AlphaFoldDB" id="A0A401GVZ0"/>
<organism evidence="2 3">
    <name type="scientific">Sparassis crispa</name>
    <dbReference type="NCBI Taxonomy" id="139825"/>
    <lineage>
        <taxon>Eukaryota</taxon>
        <taxon>Fungi</taxon>
        <taxon>Dikarya</taxon>
        <taxon>Basidiomycota</taxon>
        <taxon>Agaricomycotina</taxon>
        <taxon>Agaricomycetes</taxon>
        <taxon>Polyporales</taxon>
        <taxon>Sparassidaceae</taxon>
        <taxon>Sparassis</taxon>
    </lineage>
</organism>
<accession>A0A401GVZ0</accession>
<keyword evidence="3" id="KW-1185">Reference proteome</keyword>
<sequence>MQICNSQTQIQFERAGIVLDDDASAPSPHPTHARALNPQYCPIPLASPIAVAAAESNTSTASALSPPFLRRTLSKIERCRADVGAHSPSPQADATYARALNPQYCPNSLAFPIVVAQHSQPPPPSSIFRPSWTVCAVHARADAESAEPKPGHPAFLESPNANPLGPQRARPLELGSAQKRLARRPAARHRRVGVAFGVRRLSTKLTGRKFVRGAAL</sequence>
<dbReference type="Proteomes" id="UP000287166">
    <property type="component" value="Unassembled WGS sequence"/>
</dbReference>
<name>A0A401GVZ0_9APHY</name>
<dbReference type="EMBL" id="BFAD01000009">
    <property type="protein sequence ID" value="GBE86398.1"/>
    <property type="molecule type" value="Genomic_DNA"/>
</dbReference>
<evidence type="ECO:0000313" key="3">
    <source>
        <dbReference type="Proteomes" id="UP000287166"/>
    </source>
</evidence>
<proteinExistence type="predicted"/>
<dbReference type="GeneID" id="38783315"/>
<feature type="region of interest" description="Disordered" evidence="1">
    <location>
        <begin position="144"/>
        <end position="168"/>
    </location>
</feature>
<evidence type="ECO:0000256" key="1">
    <source>
        <dbReference type="SAM" id="MobiDB-lite"/>
    </source>
</evidence>
<reference evidence="2 3" key="1">
    <citation type="journal article" date="2018" name="Sci. Rep.">
        <title>Genome sequence of the cauliflower mushroom Sparassis crispa (Hanabiratake) and its association with beneficial usage.</title>
        <authorList>
            <person name="Kiyama R."/>
            <person name="Furutani Y."/>
            <person name="Kawaguchi K."/>
            <person name="Nakanishi T."/>
        </authorList>
    </citation>
    <scope>NUCLEOTIDE SEQUENCE [LARGE SCALE GENOMIC DNA]</scope>
</reference>